<protein>
    <recommendedName>
        <fullName evidence="2">glucuronosyltransferase</fullName>
        <ecNumber evidence="2">2.4.1.17</ecNumber>
    </recommendedName>
</protein>
<dbReference type="InterPro" id="IPR002213">
    <property type="entry name" value="UDP_glucos_trans"/>
</dbReference>
<dbReference type="SUPFAM" id="SSF53756">
    <property type="entry name" value="UDP-Glycosyltransferase/glycogen phosphorylase"/>
    <property type="match status" value="1"/>
</dbReference>
<dbReference type="AlphaFoldDB" id="A0A4U8V0A7"/>
<keyword evidence="3" id="KW-0328">Glycosyltransferase</keyword>
<comment type="catalytic activity">
    <reaction evidence="5">
        <text>glucuronate acceptor + UDP-alpha-D-glucuronate = acceptor beta-D-glucuronoside + UDP + H(+)</text>
        <dbReference type="Rhea" id="RHEA:21032"/>
        <dbReference type="ChEBI" id="CHEBI:15378"/>
        <dbReference type="ChEBI" id="CHEBI:58052"/>
        <dbReference type="ChEBI" id="CHEBI:58223"/>
        <dbReference type="ChEBI" id="CHEBI:132367"/>
        <dbReference type="ChEBI" id="CHEBI:132368"/>
        <dbReference type="EC" id="2.4.1.17"/>
    </reaction>
</comment>
<evidence type="ECO:0000256" key="3">
    <source>
        <dbReference type="ARBA" id="ARBA00022676"/>
    </source>
</evidence>
<comment type="similarity">
    <text evidence="1">Belongs to the UDP-glycosyltransferase family.</text>
</comment>
<dbReference type="EMBL" id="AZBU02000001">
    <property type="protein sequence ID" value="TMS39280.1"/>
    <property type="molecule type" value="Genomic_DNA"/>
</dbReference>
<sequence>MELPLGIRFLFLTQCLHAAKILFYVPTLSYSHIAFNSKLADLLASKGHNVTMLIPRIDPAVKTHVAKLAKVLPVNLAMDDHIFANTLWNNPGPFDDSSPLNPKITLKLVRVASLFCEACKMQATDFTLANKLLEEDFDIGVVEQYDSCGFGIFETLGIQNIVWLSATGVFRPQPHVLGVEHPLSYVPELFGFFDDTMNFFQRLENFLIAQATGFIHSSVSRVSETNSFQAAYHNSTTRFPDLLDVSRRVDTVLVNSLPLIDFPMPTSTDIHGIGGITVSRDAPPLDPEWQTIADFSTRVDSGWSLLDQSRRLRTCQN</sequence>
<dbReference type="InterPro" id="IPR050271">
    <property type="entry name" value="UDP-glycosyltransferase"/>
</dbReference>
<reference evidence="7 8" key="2">
    <citation type="journal article" date="2019" name="G3 (Bethesda)">
        <title>Hybrid Assembly of the Genome of the Entomopathogenic Nematode Steinernema carpocapsae Identifies the X-Chromosome.</title>
        <authorList>
            <person name="Serra L."/>
            <person name="Macchietto M."/>
            <person name="Macias-Munoz A."/>
            <person name="McGill C.J."/>
            <person name="Rodriguez I.M."/>
            <person name="Rodriguez B."/>
            <person name="Murad R."/>
            <person name="Mortazavi A."/>
        </authorList>
    </citation>
    <scope>NUCLEOTIDE SEQUENCE [LARGE SCALE GENOMIC DNA]</scope>
    <source>
        <strain evidence="7 8">ALL</strain>
    </source>
</reference>
<dbReference type="PANTHER" id="PTHR48043:SF22">
    <property type="entry name" value="GLUCURONOSYLTRANSFERASE"/>
    <property type="match status" value="1"/>
</dbReference>
<evidence type="ECO:0000313" key="8">
    <source>
        <dbReference type="Proteomes" id="UP000298663"/>
    </source>
</evidence>
<evidence type="ECO:0000256" key="4">
    <source>
        <dbReference type="ARBA" id="ARBA00022679"/>
    </source>
</evidence>
<reference evidence="7 8" key="1">
    <citation type="journal article" date="2015" name="Genome Biol.">
        <title>Comparative genomics of Steinernema reveals deeply conserved gene regulatory networks.</title>
        <authorList>
            <person name="Dillman A.R."/>
            <person name="Macchietto M."/>
            <person name="Porter C.F."/>
            <person name="Rogers A."/>
            <person name="Williams B."/>
            <person name="Antoshechkin I."/>
            <person name="Lee M.M."/>
            <person name="Goodwin Z."/>
            <person name="Lu X."/>
            <person name="Lewis E.E."/>
            <person name="Goodrich-Blair H."/>
            <person name="Stock S.P."/>
            <person name="Adams B.J."/>
            <person name="Sternberg P.W."/>
            <person name="Mortazavi A."/>
        </authorList>
    </citation>
    <scope>NUCLEOTIDE SEQUENCE [LARGE SCALE GENOMIC DNA]</scope>
    <source>
        <strain evidence="7 8">ALL</strain>
    </source>
</reference>
<accession>A0A4U8V0A7</accession>
<dbReference type="STRING" id="34508.A0A4U8V0A7"/>
<name>A0A4U8V0A7_STECR</name>
<dbReference type="PANTHER" id="PTHR48043">
    <property type="entry name" value="EG:EG0003.4 PROTEIN-RELATED"/>
    <property type="match status" value="1"/>
</dbReference>
<evidence type="ECO:0000313" key="7">
    <source>
        <dbReference type="EMBL" id="TMS39280.1"/>
    </source>
</evidence>
<dbReference type="GO" id="GO:0015020">
    <property type="term" value="F:glucuronosyltransferase activity"/>
    <property type="evidence" value="ECO:0007669"/>
    <property type="project" value="UniProtKB-EC"/>
</dbReference>
<evidence type="ECO:0000256" key="2">
    <source>
        <dbReference type="ARBA" id="ARBA00012544"/>
    </source>
</evidence>
<evidence type="ECO:0000256" key="6">
    <source>
        <dbReference type="SAM" id="SignalP"/>
    </source>
</evidence>
<proteinExistence type="inferred from homology"/>
<keyword evidence="8" id="KW-1185">Reference proteome</keyword>
<gene>
    <name evidence="7" type="ORF">L596_005829</name>
</gene>
<evidence type="ECO:0000256" key="5">
    <source>
        <dbReference type="ARBA" id="ARBA00047475"/>
    </source>
</evidence>
<dbReference type="EC" id="2.4.1.17" evidence="2"/>
<comment type="caution">
    <text evidence="7">The sequence shown here is derived from an EMBL/GenBank/DDBJ whole genome shotgun (WGS) entry which is preliminary data.</text>
</comment>
<keyword evidence="6" id="KW-0732">Signal</keyword>
<dbReference type="Proteomes" id="UP000298663">
    <property type="component" value="Unassembled WGS sequence"/>
</dbReference>
<feature type="signal peptide" evidence="6">
    <location>
        <begin position="1"/>
        <end position="18"/>
    </location>
</feature>
<evidence type="ECO:0000256" key="1">
    <source>
        <dbReference type="ARBA" id="ARBA00009995"/>
    </source>
</evidence>
<organism evidence="7 8">
    <name type="scientific">Steinernema carpocapsae</name>
    <name type="common">Entomopathogenic nematode</name>
    <dbReference type="NCBI Taxonomy" id="34508"/>
    <lineage>
        <taxon>Eukaryota</taxon>
        <taxon>Metazoa</taxon>
        <taxon>Ecdysozoa</taxon>
        <taxon>Nematoda</taxon>
        <taxon>Chromadorea</taxon>
        <taxon>Rhabditida</taxon>
        <taxon>Tylenchina</taxon>
        <taxon>Panagrolaimomorpha</taxon>
        <taxon>Strongyloidoidea</taxon>
        <taxon>Steinernematidae</taxon>
        <taxon>Steinernema</taxon>
    </lineage>
</organism>
<keyword evidence="4" id="KW-0808">Transferase</keyword>
<dbReference type="OrthoDB" id="5835829at2759"/>
<feature type="chain" id="PRO_5020998004" description="glucuronosyltransferase" evidence="6">
    <location>
        <begin position="19"/>
        <end position="317"/>
    </location>
</feature>
<dbReference type="Pfam" id="PF00201">
    <property type="entry name" value="UDPGT"/>
    <property type="match status" value="1"/>
</dbReference>